<reference evidence="1 2" key="1">
    <citation type="submission" date="2020-02" db="EMBL/GenBank/DDBJ databases">
        <title>Paraburkholderia simonii sp. nov. and Paraburkholderia youngii sp. nov. Brazilian and Mexican Mimosa-associated rhizobia.</title>
        <authorList>
            <person name="Mavima L."/>
            <person name="Beukes C.W."/>
            <person name="Chan W.Y."/>
            <person name="Palmer M."/>
            <person name="De Meyer S.E."/>
            <person name="James E.K."/>
            <person name="Venter S.N."/>
            <person name="Steenkamp E.T."/>
        </authorList>
    </citation>
    <scope>NUCLEOTIDE SEQUENCE [LARGE SCALE GENOMIC DNA]</scope>
    <source>
        <strain evidence="1 2">JPY169</strain>
    </source>
</reference>
<protein>
    <submittedName>
        <fullName evidence="1">Uncharacterized protein</fullName>
    </submittedName>
</protein>
<comment type="caution">
    <text evidence="1">The sequence shown here is derived from an EMBL/GenBank/DDBJ whole genome shotgun (WGS) entry which is preliminary data.</text>
</comment>
<gene>
    <name evidence="1" type="ORF">G5S42_39200</name>
</gene>
<proteinExistence type="predicted"/>
<organism evidence="1 2">
    <name type="scientific">Paraburkholderia youngii</name>
    <dbReference type="NCBI Taxonomy" id="2782701"/>
    <lineage>
        <taxon>Bacteria</taxon>
        <taxon>Pseudomonadati</taxon>
        <taxon>Pseudomonadota</taxon>
        <taxon>Betaproteobacteria</taxon>
        <taxon>Burkholderiales</taxon>
        <taxon>Burkholderiaceae</taxon>
        <taxon>Paraburkholderia</taxon>
    </lineage>
</organism>
<sequence length="339" mass="37755">MRSLVHSQAITEAEIPADDPGKAADVATAAIVAMHRAGLFARFMRELLNAVETLGAVAEAHGVDALVFLFDLQAAILNDTSVDAHAGIDGRIVELVSQLPSAAEWMKHIRKEGHELDTRFGATALLESRRVLESGDCRSPDHEFKNFHRLLCERFGYPHDEIDWKRDQLSLIEWIANRQSTPVSVQPVPTIRVRADGDANFYHLLDGDDWIAAVQMNGRFTVPMQEAMLQKFAGVLRNPCGPHLADMNNAVPDHVRDRVKWALSRLREHEAALQGVQLARGNGHFLALELKDREEAIRHAMERIDEFRGVAAKNGVDAEAFIHSIGGLPDLERFGYRTS</sequence>
<dbReference type="AlphaFoldDB" id="A0A7Y6K802"/>
<dbReference type="EMBL" id="JAALDK010000003">
    <property type="protein sequence ID" value="NUY05579.1"/>
    <property type="molecule type" value="Genomic_DNA"/>
</dbReference>
<evidence type="ECO:0000313" key="1">
    <source>
        <dbReference type="EMBL" id="NUY05579.1"/>
    </source>
</evidence>
<dbReference type="GeneID" id="301106376"/>
<name>A0A7Y6K802_9BURK</name>
<dbReference type="RefSeq" id="WP_176112104.1">
    <property type="nucleotide sequence ID" value="NZ_JAALDK010000003.1"/>
</dbReference>
<evidence type="ECO:0000313" key="2">
    <source>
        <dbReference type="Proteomes" id="UP000594380"/>
    </source>
</evidence>
<dbReference type="Proteomes" id="UP000594380">
    <property type="component" value="Unassembled WGS sequence"/>
</dbReference>
<accession>A0A7Y6K802</accession>